<dbReference type="GO" id="GO:1901135">
    <property type="term" value="P:carbohydrate derivative metabolic process"/>
    <property type="evidence" value="ECO:0007669"/>
    <property type="project" value="UniProtKB-ARBA"/>
</dbReference>
<keyword evidence="2" id="KW-0328">Glycosyltransferase</keyword>
<dbReference type="PANTHER" id="PTHR12526">
    <property type="entry name" value="GLYCOSYLTRANSFERASE"/>
    <property type="match status" value="1"/>
</dbReference>
<comment type="caution">
    <text evidence="5">The sequence shown here is derived from an EMBL/GenBank/DDBJ whole genome shotgun (WGS) entry which is preliminary data.</text>
</comment>
<feature type="domain" description="Glycosyl transferase family 1" evidence="4">
    <location>
        <begin position="185"/>
        <end position="330"/>
    </location>
</feature>
<evidence type="ECO:0000256" key="2">
    <source>
        <dbReference type="ARBA" id="ARBA00022676"/>
    </source>
</evidence>
<dbReference type="AlphaFoldDB" id="A0A5M8FMP8"/>
<dbReference type="SUPFAM" id="SSF53756">
    <property type="entry name" value="UDP-Glycosyltransferase/glycogen phosphorylase"/>
    <property type="match status" value="1"/>
</dbReference>
<name>A0A5M8FMP8_PSEVE</name>
<proteinExistence type="inferred from homology"/>
<keyword evidence="3 5" id="KW-0808">Transferase</keyword>
<dbReference type="GO" id="GO:0016757">
    <property type="term" value="F:glycosyltransferase activity"/>
    <property type="evidence" value="ECO:0007669"/>
    <property type="project" value="UniProtKB-KW"/>
</dbReference>
<evidence type="ECO:0000259" key="4">
    <source>
        <dbReference type="Pfam" id="PF00534"/>
    </source>
</evidence>
<evidence type="ECO:0000313" key="6">
    <source>
        <dbReference type="Proteomes" id="UP000323909"/>
    </source>
</evidence>
<evidence type="ECO:0000256" key="3">
    <source>
        <dbReference type="ARBA" id="ARBA00022679"/>
    </source>
</evidence>
<dbReference type="EMBL" id="VWXT01000073">
    <property type="protein sequence ID" value="KAA6184421.1"/>
    <property type="molecule type" value="Genomic_DNA"/>
</dbReference>
<dbReference type="RefSeq" id="WP_150095228.1">
    <property type="nucleotide sequence ID" value="NZ_VWXT01000073.1"/>
</dbReference>
<evidence type="ECO:0000313" key="5">
    <source>
        <dbReference type="EMBL" id="KAA6184421.1"/>
    </source>
</evidence>
<dbReference type="CDD" id="cd03801">
    <property type="entry name" value="GT4_PimA-like"/>
    <property type="match status" value="1"/>
</dbReference>
<comment type="similarity">
    <text evidence="1">Belongs to the glycosyltransferase group 1 family. Glycosyltransferase 4 subfamily.</text>
</comment>
<gene>
    <name evidence="5" type="ORF">F3K53_05985</name>
</gene>
<evidence type="ECO:0000256" key="1">
    <source>
        <dbReference type="ARBA" id="ARBA00009481"/>
    </source>
</evidence>
<dbReference type="Pfam" id="PF00534">
    <property type="entry name" value="Glycos_transf_1"/>
    <property type="match status" value="1"/>
</dbReference>
<dbReference type="InterPro" id="IPR001296">
    <property type="entry name" value="Glyco_trans_1"/>
</dbReference>
<accession>A0A5M8FMP8</accession>
<reference evidence="5 6" key="1">
    <citation type="submission" date="2019-09" db="EMBL/GenBank/DDBJ databases">
        <title>Genomic sequencing of 4 copper resistant soil isolates.</title>
        <authorList>
            <person name="Havryliuk O."/>
        </authorList>
    </citation>
    <scope>NUCLEOTIDE SEQUENCE [LARGE SCALE GENOMIC DNA]</scope>
    <source>
        <strain evidence="5 6">UKR4</strain>
    </source>
</reference>
<dbReference type="Proteomes" id="UP000323909">
    <property type="component" value="Unassembled WGS sequence"/>
</dbReference>
<dbReference type="Gene3D" id="3.40.50.2000">
    <property type="entry name" value="Glycogen Phosphorylase B"/>
    <property type="match status" value="1"/>
</dbReference>
<protein>
    <submittedName>
        <fullName evidence="5">Glycosyltransferase family 4 protein</fullName>
    </submittedName>
</protein>
<organism evidence="5 6">
    <name type="scientific">Pseudomonas veronii</name>
    <dbReference type="NCBI Taxonomy" id="76761"/>
    <lineage>
        <taxon>Bacteria</taxon>
        <taxon>Pseudomonadati</taxon>
        <taxon>Pseudomonadota</taxon>
        <taxon>Gammaproteobacteria</taxon>
        <taxon>Pseudomonadales</taxon>
        <taxon>Pseudomonadaceae</taxon>
        <taxon>Pseudomonas</taxon>
    </lineage>
</organism>
<sequence>MHTDSPALRRLVIWEPSLSPHKADFFTALARLNPQLELICCADKELSESRRALGWSVPDPIGYTTLVAPNLQTIESLVAESVSSSLHIFSGIRWVPTILKGLTSIKANKARYAIMSEPRVASGWSGALRWLQSWGEERYHRRHAAFILAIGRNGPPWFTSIGYPAEKVIPFAYFISPPIVKPHIPPPTEKLRIGYLGRLVKSKGIFDVVDALAQLNGRVTFDIAGGGPEAEAMKAHCISAGVEATFRGVLPMSEINCFFRQIDVLILASTTSDDGWGVVVSEALMCGVAVVATTTVGASIVLDRSLFGRCVPPNNPTAIADAIEQLRDTGELKPAKRTLRTTTAVNILSAYAGAEYLMQVISWSDGHGARPQAFYQKHDKCS</sequence>
<dbReference type="PANTHER" id="PTHR12526:SF640">
    <property type="entry name" value="COLANIC ACID BIOSYNTHESIS GLYCOSYLTRANSFERASE WCAL-RELATED"/>
    <property type="match status" value="1"/>
</dbReference>